<evidence type="ECO:0000256" key="6">
    <source>
        <dbReference type="RuleBase" id="RU366058"/>
    </source>
</evidence>
<keyword evidence="5 6" id="KW-0472">Membrane</keyword>
<feature type="transmembrane region" description="Helical" evidence="6">
    <location>
        <begin position="55"/>
        <end position="78"/>
    </location>
</feature>
<accession>A0A327ZVW7</accession>
<evidence type="ECO:0000259" key="7">
    <source>
        <dbReference type="Pfam" id="PF09335"/>
    </source>
</evidence>
<feature type="transmembrane region" description="Helical" evidence="6">
    <location>
        <begin position="171"/>
        <end position="188"/>
    </location>
</feature>
<keyword evidence="3 6" id="KW-0812">Transmembrane</keyword>
<feature type="transmembrane region" description="Helical" evidence="6">
    <location>
        <begin position="139"/>
        <end position="159"/>
    </location>
</feature>
<sequence>MDFIMQYFSEEAIKGYFDTFESFGIIIAFLLPFIEAFLPILPIALFAVVNVNTYGLFWGFIITWLGAFCGAYIVFLLIRKYGQHKFLRHLNNHPHTLKFIRRIDEKGVMPLFILLCFPFTPSSVINVVAGLSTIPLKQYLIAVLSGKAVMLFILSFIGNDIYSFVREPKKSIIVAIALFILWMIGKLIERSITHNEAKR</sequence>
<keyword evidence="9" id="KW-1185">Reference proteome</keyword>
<dbReference type="PANTHER" id="PTHR12677:SF55">
    <property type="entry name" value="UNDECAPRENYL PHOSPHATE TRANSPORTER SAOUHSC_00901-RELATED"/>
    <property type="match status" value="1"/>
</dbReference>
<dbReference type="AlphaFoldDB" id="A0A327ZVW7"/>
<evidence type="ECO:0000256" key="4">
    <source>
        <dbReference type="ARBA" id="ARBA00022989"/>
    </source>
</evidence>
<dbReference type="RefSeq" id="WP_111714364.1">
    <property type="nucleotide sequence ID" value="NZ_CP073819.1"/>
</dbReference>
<dbReference type="Pfam" id="PF09335">
    <property type="entry name" value="VTT_dom"/>
    <property type="match status" value="1"/>
</dbReference>
<dbReference type="GO" id="GO:0005886">
    <property type="term" value="C:plasma membrane"/>
    <property type="evidence" value="ECO:0007669"/>
    <property type="project" value="UniProtKB-SubCell"/>
</dbReference>
<keyword evidence="2 6" id="KW-1003">Cell membrane</keyword>
<gene>
    <name evidence="8" type="ORF">BHU61_01855</name>
</gene>
<comment type="similarity">
    <text evidence="6">Belongs to the TVP38/TMEM64 family.</text>
</comment>
<evidence type="ECO:0000256" key="3">
    <source>
        <dbReference type="ARBA" id="ARBA00022692"/>
    </source>
</evidence>
<evidence type="ECO:0000256" key="2">
    <source>
        <dbReference type="ARBA" id="ARBA00022475"/>
    </source>
</evidence>
<comment type="caution">
    <text evidence="8">The sequence shown here is derived from an EMBL/GenBank/DDBJ whole genome shotgun (WGS) entry which is preliminary data.</text>
</comment>
<proteinExistence type="inferred from homology"/>
<keyword evidence="4 6" id="KW-1133">Transmembrane helix</keyword>
<evidence type="ECO:0000256" key="1">
    <source>
        <dbReference type="ARBA" id="ARBA00004651"/>
    </source>
</evidence>
<feature type="transmembrane region" description="Helical" evidence="6">
    <location>
        <begin position="23"/>
        <end position="49"/>
    </location>
</feature>
<evidence type="ECO:0000313" key="9">
    <source>
        <dbReference type="Proteomes" id="UP000249808"/>
    </source>
</evidence>
<evidence type="ECO:0000256" key="5">
    <source>
        <dbReference type="ARBA" id="ARBA00023136"/>
    </source>
</evidence>
<evidence type="ECO:0000313" key="8">
    <source>
        <dbReference type="EMBL" id="RAK46216.1"/>
    </source>
</evidence>
<protein>
    <recommendedName>
        <fullName evidence="6">TVP38/TMEM64 family membrane protein</fullName>
    </recommendedName>
</protein>
<feature type="domain" description="VTT" evidence="7">
    <location>
        <begin position="42"/>
        <end position="159"/>
    </location>
</feature>
<reference evidence="8 9" key="1">
    <citation type="journal article" date="2018" name="Front. Microbiol.">
        <title>Description and Comparative Genomics of Macrococcus caseolyticus subsp. hominis subsp. nov., Macrococcus goetzii sp. nov., Macrococcus epidermidis sp. nov., and Macrococcus bohemicus sp. nov., Novel Macrococci From Human Clinical Material With Virulence Potential and Suspected Uptake of Foreign DNA by Natural Transformation.</title>
        <authorList>
            <person name="Maslanova I."/>
            <person name="Wertheimer Z."/>
            <person name="Sedlacek I."/>
            <person name="Svec P."/>
            <person name="Indrakova A."/>
            <person name="Kovarovic V."/>
            <person name="Schumann P."/>
            <person name="Sproer C."/>
            <person name="Kralova S."/>
            <person name="Sedo O."/>
            <person name="Kristofova L."/>
            <person name="Vrbovska V."/>
            <person name="Fuzik T."/>
            <person name="Petras P."/>
            <person name="Zdrahal Z."/>
            <person name="Ruzickova V."/>
            <person name="Doskar J."/>
            <person name="Pantucek R."/>
        </authorList>
    </citation>
    <scope>NUCLEOTIDE SEQUENCE [LARGE SCALE GENOMIC DNA]</scope>
    <source>
        <strain evidence="8 9">01/688</strain>
    </source>
</reference>
<dbReference type="EMBL" id="PZJH01000001">
    <property type="protein sequence ID" value="RAK46216.1"/>
    <property type="molecule type" value="Genomic_DNA"/>
</dbReference>
<comment type="subcellular location">
    <subcellularLocation>
        <location evidence="1 6">Cell membrane</location>
        <topology evidence="1 6">Multi-pass membrane protein</topology>
    </subcellularLocation>
</comment>
<name>A0A327ZVW7_9STAP</name>
<feature type="transmembrane region" description="Helical" evidence="6">
    <location>
        <begin position="108"/>
        <end position="133"/>
    </location>
</feature>
<dbReference type="InterPro" id="IPR015414">
    <property type="entry name" value="TMEM64"/>
</dbReference>
<dbReference type="Proteomes" id="UP000249808">
    <property type="component" value="Unassembled WGS sequence"/>
</dbReference>
<dbReference type="PANTHER" id="PTHR12677">
    <property type="entry name" value="GOLGI APPARATUS MEMBRANE PROTEIN TVP38-RELATED"/>
    <property type="match status" value="1"/>
</dbReference>
<organism evidence="8 9">
    <name type="scientific">Macrococcus epidermidis</name>
    <dbReference type="NCBI Taxonomy" id="1902580"/>
    <lineage>
        <taxon>Bacteria</taxon>
        <taxon>Bacillati</taxon>
        <taxon>Bacillota</taxon>
        <taxon>Bacilli</taxon>
        <taxon>Bacillales</taxon>
        <taxon>Staphylococcaceae</taxon>
        <taxon>Macrococcus</taxon>
    </lineage>
</organism>
<dbReference type="InterPro" id="IPR032816">
    <property type="entry name" value="VTT_dom"/>
</dbReference>